<reference evidence="3" key="1">
    <citation type="submission" date="2022-11" db="UniProtKB">
        <authorList>
            <consortium name="WormBaseParasite"/>
        </authorList>
    </citation>
    <scope>IDENTIFICATION</scope>
</reference>
<evidence type="ECO:0000313" key="3">
    <source>
        <dbReference type="WBParaSite" id="PDA_v2.g21713.t1"/>
    </source>
</evidence>
<feature type="region of interest" description="Disordered" evidence="1">
    <location>
        <begin position="1"/>
        <end position="63"/>
    </location>
</feature>
<dbReference type="AlphaFoldDB" id="A0A914PZ03"/>
<accession>A0A914PZ03</accession>
<dbReference type="Proteomes" id="UP000887578">
    <property type="component" value="Unplaced"/>
</dbReference>
<sequence length="124" mass="14245">MLSLISSEVISNTDIETTESSQESIGTHDLPSPPKNVKRGRGRPKKYKTEVAKKAAKTVSQKNHIKRKNAEFIKIKKDVLTLEKQNRRFEKDVDERLRHAKKMLFDKDLPEMEQKVIGAIIGFE</sequence>
<protein>
    <submittedName>
        <fullName evidence="3">BZIP domain-containing protein</fullName>
    </submittedName>
</protein>
<organism evidence="2 3">
    <name type="scientific">Panagrolaimus davidi</name>
    <dbReference type="NCBI Taxonomy" id="227884"/>
    <lineage>
        <taxon>Eukaryota</taxon>
        <taxon>Metazoa</taxon>
        <taxon>Ecdysozoa</taxon>
        <taxon>Nematoda</taxon>
        <taxon>Chromadorea</taxon>
        <taxon>Rhabditida</taxon>
        <taxon>Tylenchina</taxon>
        <taxon>Panagrolaimomorpha</taxon>
        <taxon>Panagrolaimoidea</taxon>
        <taxon>Panagrolaimidae</taxon>
        <taxon>Panagrolaimus</taxon>
    </lineage>
</organism>
<dbReference type="WBParaSite" id="PDA_v2.g21713.t1">
    <property type="protein sequence ID" value="PDA_v2.g21713.t1"/>
    <property type="gene ID" value="PDA_v2.g21713"/>
</dbReference>
<keyword evidence="2" id="KW-1185">Reference proteome</keyword>
<evidence type="ECO:0000256" key="1">
    <source>
        <dbReference type="SAM" id="MobiDB-lite"/>
    </source>
</evidence>
<feature type="compositionally biased region" description="Basic residues" evidence="1">
    <location>
        <begin position="36"/>
        <end position="46"/>
    </location>
</feature>
<proteinExistence type="predicted"/>
<name>A0A914PZ03_9BILA</name>
<feature type="compositionally biased region" description="Polar residues" evidence="1">
    <location>
        <begin position="1"/>
        <end position="25"/>
    </location>
</feature>
<evidence type="ECO:0000313" key="2">
    <source>
        <dbReference type="Proteomes" id="UP000887578"/>
    </source>
</evidence>